<protein>
    <recommendedName>
        <fullName evidence="4">HMA domain-containing protein</fullName>
    </recommendedName>
</protein>
<dbReference type="EMBL" id="JBBNAF010000001">
    <property type="protein sequence ID" value="KAK9169766.1"/>
    <property type="molecule type" value="Genomic_DNA"/>
</dbReference>
<dbReference type="Gene3D" id="3.30.70.100">
    <property type="match status" value="1"/>
</dbReference>
<sequence>MVLPTFKFPSKQRFLQSVLSLLSLLDCTISSISSSALATKAGEEATEPLKYKTWVLRVSIHCEGCKRKVKKVMQIIDGMLSVYDIQTGMQDLYEDCVSAMRLYQNNFASWRQNELERMAPEQMKSK</sequence>
<dbReference type="AlphaFoldDB" id="A0AAP0QBD3"/>
<accession>A0AAP0QBD3</accession>
<evidence type="ECO:0000313" key="3">
    <source>
        <dbReference type="Proteomes" id="UP001420932"/>
    </source>
</evidence>
<keyword evidence="1" id="KW-0479">Metal-binding</keyword>
<proteinExistence type="predicted"/>
<reference evidence="2 3" key="1">
    <citation type="submission" date="2024-01" db="EMBL/GenBank/DDBJ databases">
        <title>Genome assemblies of Stephania.</title>
        <authorList>
            <person name="Yang L."/>
        </authorList>
    </citation>
    <scope>NUCLEOTIDE SEQUENCE [LARGE SCALE GENOMIC DNA]</scope>
    <source>
        <strain evidence="2">YNDBR</strain>
        <tissue evidence="2">Leaf</tissue>
    </source>
</reference>
<dbReference type="PANTHER" id="PTHR45868">
    <property type="entry name" value="HEAVY METAL-ASSOCIATED ISOPRENYLATED PLANT PROTEIN 33-RELATED"/>
    <property type="match status" value="1"/>
</dbReference>
<dbReference type="PANTHER" id="PTHR45868:SF80">
    <property type="entry name" value="F15K9.8-RELATED"/>
    <property type="match status" value="1"/>
</dbReference>
<comment type="caution">
    <text evidence="2">The sequence shown here is derived from an EMBL/GenBank/DDBJ whole genome shotgun (WGS) entry which is preliminary data.</text>
</comment>
<dbReference type="Proteomes" id="UP001420932">
    <property type="component" value="Unassembled WGS sequence"/>
</dbReference>
<evidence type="ECO:0000256" key="1">
    <source>
        <dbReference type="ARBA" id="ARBA00022723"/>
    </source>
</evidence>
<evidence type="ECO:0000313" key="2">
    <source>
        <dbReference type="EMBL" id="KAK9169766.1"/>
    </source>
</evidence>
<name>A0AAP0QBD3_9MAGN</name>
<keyword evidence="3" id="KW-1185">Reference proteome</keyword>
<organism evidence="2 3">
    <name type="scientific">Stephania yunnanensis</name>
    <dbReference type="NCBI Taxonomy" id="152371"/>
    <lineage>
        <taxon>Eukaryota</taxon>
        <taxon>Viridiplantae</taxon>
        <taxon>Streptophyta</taxon>
        <taxon>Embryophyta</taxon>
        <taxon>Tracheophyta</taxon>
        <taxon>Spermatophyta</taxon>
        <taxon>Magnoliopsida</taxon>
        <taxon>Ranunculales</taxon>
        <taxon>Menispermaceae</taxon>
        <taxon>Menispermoideae</taxon>
        <taxon>Cissampelideae</taxon>
        <taxon>Stephania</taxon>
    </lineage>
</organism>
<gene>
    <name evidence="2" type="ORF">Syun_001906</name>
</gene>
<evidence type="ECO:0008006" key="4">
    <source>
        <dbReference type="Google" id="ProtNLM"/>
    </source>
</evidence>
<dbReference type="GO" id="GO:0046872">
    <property type="term" value="F:metal ion binding"/>
    <property type="evidence" value="ECO:0007669"/>
    <property type="project" value="UniProtKB-KW"/>
</dbReference>